<accession>A0A2G5FS97</accession>
<gene>
    <name evidence="1" type="ORF">CDO35_06890</name>
</gene>
<evidence type="ECO:0000313" key="1">
    <source>
        <dbReference type="EMBL" id="PIA70928.1"/>
    </source>
</evidence>
<comment type="caution">
    <text evidence="1">The sequence shown here is derived from an EMBL/GenBank/DDBJ whole genome shotgun (WGS) entry which is preliminary data.</text>
</comment>
<dbReference type="AlphaFoldDB" id="A0A2G5FS97"/>
<organism evidence="1 2">
    <name type="scientific">Pseudomonas sediminis</name>
    <dbReference type="NCBI Taxonomy" id="1691904"/>
    <lineage>
        <taxon>Bacteria</taxon>
        <taxon>Pseudomonadati</taxon>
        <taxon>Pseudomonadota</taxon>
        <taxon>Gammaproteobacteria</taxon>
        <taxon>Pseudomonadales</taxon>
        <taxon>Pseudomonadaceae</taxon>
        <taxon>Pseudomonas</taxon>
    </lineage>
</organism>
<sequence length="250" mass="28541">MVNLSWDVDSFEEMLARRVEGYLQTSGQKFIGSGENARNSEYISLLFENPVAWGGAGLRPMHVALHTISRHRPRWLVEICKLAAIKANEARREKITLEDVLGQMDEFGQRRIEDTIAEFKSQCPQIESLIVGFADQPERFTTDELLRTIKNRVQPGALAKIEGVIGTPSAKEIAHFLYSIGFLSARRDMQSGEYEHISFDKRPNLLRSESNVDEGVSWEIHPVFRRTLRLKNVESKSEKIRAQRSGKRKS</sequence>
<dbReference type="InterPro" id="IPR059206">
    <property type="entry name" value="Sll1717-like"/>
</dbReference>
<dbReference type="NCBIfam" id="NF047389">
    <property type="entry name" value="ATPase_Sll1717"/>
    <property type="match status" value="1"/>
</dbReference>
<protein>
    <submittedName>
        <fullName evidence="1">Uncharacterized protein</fullName>
    </submittedName>
</protein>
<reference evidence="2" key="1">
    <citation type="submission" date="2017-06" db="EMBL/GenBank/DDBJ databases">
        <authorList>
            <person name="Rastogi G."/>
            <person name="Vaishampayan P."/>
            <person name="Seuylemezian A."/>
        </authorList>
    </citation>
    <scope>NUCLEOTIDE SEQUENCE [LARGE SCALE GENOMIC DNA]</scope>
    <source>
        <strain evidence="2">PI11</strain>
    </source>
</reference>
<dbReference type="EMBL" id="NIQU01000002">
    <property type="protein sequence ID" value="PIA70928.1"/>
    <property type="molecule type" value="Genomic_DNA"/>
</dbReference>
<dbReference type="Proteomes" id="UP000229504">
    <property type="component" value="Unassembled WGS sequence"/>
</dbReference>
<evidence type="ECO:0000313" key="2">
    <source>
        <dbReference type="Proteomes" id="UP000229504"/>
    </source>
</evidence>
<name>A0A2G5FS97_9PSED</name>
<proteinExistence type="predicted"/>